<evidence type="ECO:0000313" key="10">
    <source>
        <dbReference type="EMBL" id="KIS22805.1"/>
    </source>
</evidence>
<dbReference type="Pfam" id="PF05525">
    <property type="entry name" value="Branch_AA_trans"/>
    <property type="match status" value="1"/>
</dbReference>
<reference evidence="10 11" key="1">
    <citation type="submission" date="2014-06" db="EMBL/GenBank/DDBJ databases">
        <title>Genome characterization of distinct group I Clostridium botulinum lineages.</title>
        <authorList>
            <person name="Giordani F."/>
            <person name="Anselmo A."/>
            <person name="Fillo S."/>
            <person name="Palozzi A.M."/>
            <person name="Fortunato A."/>
            <person name="Gentile B."/>
            <person name="Ciammaruconi A."/>
            <person name="Anniballi F."/>
            <person name="De Medici D."/>
            <person name="Lista F."/>
        </authorList>
    </citation>
    <scope>NUCLEOTIDE SEQUENCE [LARGE SCALE GENOMIC DNA]</scope>
    <source>
        <strain evidence="10 11">B2 450</strain>
    </source>
</reference>
<dbReference type="PATRIC" id="fig|1379739.3.peg.1145"/>
<evidence type="ECO:0000256" key="5">
    <source>
        <dbReference type="ARBA" id="ARBA00022692"/>
    </source>
</evidence>
<dbReference type="GO" id="GO:0005304">
    <property type="term" value="F:L-valine transmembrane transporter activity"/>
    <property type="evidence" value="ECO:0007669"/>
    <property type="project" value="TreeGrafter"/>
</dbReference>
<keyword evidence="4" id="KW-1003">Cell membrane</keyword>
<comment type="caution">
    <text evidence="10">The sequence shown here is derived from an EMBL/GenBank/DDBJ whole genome shotgun (WGS) entry which is preliminary data.</text>
</comment>
<evidence type="ECO:0000256" key="8">
    <source>
        <dbReference type="ARBA" id="ARBA00023136"/>
    </source>
</evidence>
<dbReference type="GO" id="GO:0005886">
    <property type="term" value="C:plasma membrane"/>
    <property type="evidence" value="ECO:0007669"/>
    <property type="project" value="UniProtKB-SubCell"/>
</dbReference>
<proteinExistence type="inferred from homology"/>
<gene>
    <name evidence="10" type="ORF">N495_04130</name>
</gene>
<evidence type="ECO:0000256" key="4">
    <source>
        <dbReference type="ARBA" id="ARBA00022475"/>
    </source>
</evidence>
<keyword evidence="5 9" id="KW-0812">Transmembrane</keyword>
<dbReference type="HOGENOM" id="CLU_036807_0_2_9"/>
<evidence type="ECO:0000256" key="9">
    <source>
        <dbReference type="RuleBase" id="RU362122"/>
    </source>
</evidence>
<dbReference type="PANTHER" id="PTHR30588">
    <property type="entry name" value="BRANCHED-CHAIN AMINO ACID TRANSPORT SYSTEM 2 CARRIER PROTEIN"/>
    <property type="match status" value="1"/>
</dbReference>
<protein>
    <recommendedName>
        <fullName evidence="9">Branched-chain amino acid transport system carrier protein</fullName>
    </recommendedName>
</protein>
<dbReference type="EMBL" id="JXSU01000007">
    <property type="protein sequence ID" value="KIS22805.1"/>
    <property type="molecule type" value="Genomic_DNA"/>
</dbReference>
<evidence type="ECO:0000256" key="2">
    <source>
        <dbReference type="ARBA" id="ARBA00008540"/>
    </source>
</evidence>
<feature type="transmembrane region" description="Helical" evidence="9">
    <location>
        <begin position="9"/>
        <end position="28"/>
    </location>
</feature>
<evidence type="ECO:0000313" key="11">
    <source>
        <dbReference type="Proteomes" id="UP000032250"/>
    </source>
</evidence>
<feature type="transmembrane region" description="Helical" evidence="9">
    <location>
        <begin position="405"/>
        <end position="424"/>
    </location>
</feature>
<name>A0A0D1BR72_CLOBO</name>
<feature type="transmembrane region" description="Helical" evidence="9">
    <location>
        <begin position="40"/>
        <end position="63"/>
    </location>
</feature>
<dbReference type="AlphaFoldDB" id="A0A0D1BR72"/>
<evidence type="ECO:0000256" key="7">
    <source>
        <dbReference type="ARBA" id="ARBA00022989"/>
    </source>
</evidence>
<comment type="function">
    <text evidence="9">Component of the transport system for branched-chain amino acids.</text>
</comment>
<keyword evidence="6 9" id="KW-0029">Amino-acid transport</keyword>
<comment type="similarity">
    <text evidence="2 9">Belongs to the branched chain amino acid transporter family.</text>
</comment>
<feature type="transmembrane region" description="Helical" evidence="9">
    <location>
        <begin position="117"/>
        <end position="135"/>
    </location>
</feature>
<sequence length="437" mass="45182">MKKTSAKDFIVIGFALFAMFFGAGNLIFPPFMGKLVGDQAPAAIIGFLITGVGLPLTGIIACAKINGTFSDISGRVGKMFAIISTTALILAIGPMLAIPRTAATTYELAIHPIFPGVAPFVAVIIYFVICLAFVLRPSGIVDSIGKVLTPALLVMLAIIIIKGLVSPLGPTISTGFKGAFSKSLLEGYQTMDAMASVIFASIIITAVRAKGYTEKKDIVSLTIKSGIVAAVGLAFVYGGLMILGSHTSQVIPGEIGRSALVVEIVSRLLGNAGTVILGLAVGLACLTTAIGLISTGAEYFSSLTNGKVSYNAFAIIISGVSALLGTGGVDKIVKFSVPVLQVLYPIVIVLIAITLAGKAVKNNTVVRITVYTTLVVSFIDTINILTGGNVAFIKGILGIIPLSNVGFSWLLPSVIAFIIGTVAFGKKQDENPNIADA</sequence>
<feature type="transmembrane region" description="Helical" evidence="9">
    <location>
        <begin position="188"/>
        <end position="209"/>
    </location>
</feature>
<dbReference type="GO" id="GO:0015188">
    <property type="term" value="F:L-isoleucine transmembrane transporter activity"/>
    <property type="evidence" value="ECO:0007669"/>
    <property type="project" value="TreeGrafter"/>
</dbReference>
<organism evidence="10 11">
    <name type="scientific">Clostridium botulinum B2 450</name>
    <dbReference type="NCBI Taxonomy" id="1379739"/>
    <lineage>
        <taxon>Bacteria</taxon>
        <taxon>Bacillati</taxon>
        <taxon>Bacillota</taxon>
        <taxon>Clostridia</taxon>
        <taxon>Eubacteriales</taxon>
        <taxon>Clostridiaceae</taxon>
        <taxon>Clostridium</taxon>
    </lineage>
</organism>
<dbReference type="GO" id="GO:0015190">
    <property type="term" value="F:L-leucine transmembrane transporter activity"/>
    <property type="evidence" value="ECO:0007669"/>
    <property type="project" value="TreeGrafter"/>
</dbReference>
<dbReference type="GO" id="GO:0015820">
    <property type="term" value="P:L-leucine transport"/>
    <property type="evidence" value="ECO:0007669"/>
    <property type="project" value="TreeGrafter"/>
</dbReference>
<dbReference type="RefSeq" id="WP_003488980.1">
    <property type="nucleotide sequence ID" value="NZ_JXSU01000007.1"/>
</dbReference>
<comment type="subcellular location">
    <subcellularLocation>
        <location evidence="1 9">Cell membrane</location>
        <topology evidence="1 9">Multi-pass membrane protein</topology>
    </subcellularLocation>
</comment>
<feature type="transmembrane region" description="Helical" evidence="9">
    <location>
        <begin position="335"/>
        <end position="356"/>
    </location>
</feature>
<evidence type="ECO:0000256" key="1">
    <source>
        <dbReference type="ARBA" id="ARBA00004651"/>
    </source>
</evidence>
<feature type="transmembrane region" description="Helical" evidence="9">
    <location>
        <begin position="308"/>
        <end position="329"/>
    </location>
</feature>
<dbReference type="PANTHER" id="PTHR30588:SF0">
    <property type="entry name" value="BRANCHED-CHAIN AMINO ACID PERMEASE BRNQ"/>
    <property type="match status" value="1"/>
</dbReference>
<feature type="transmembrane region" description="Helical" evidence="9">
    <location>
        <begin position="221"/>
        <end position="243"/>
    </location>
</feature>
<feature type="transmembrane region" description="Helical" evidence="9">
    <location>
        <begin position="75"/>
        <end position="97"/>
    </location>
</feature>
<keyword evidence="3 9" id="KW-0813">Transport</keyword>
<dbReference type="InterPro" id="IPR004685">
    <property type="entry name" value="Brnchd-chn_aa_trnsp_Livcs"/>
</dbReference>
<dbReference type="Proteomes" id="UP000032250">
    <property type="component" value="Unassembled WGS sequence"/>
</dbReference>
<evidence type="ECO:0000256" key="3">
    <source>
        <dbReference type="ARBA" id="ARBA00022448"/>
    </source>
</evidence>
<evidence type="ECO:0000256" key="6">
    <source>
        <dbReference type="ARBA" id="ARBA00022970"/>
    </source>
</evidence>
<keyword evidence="7 9" id="KW-1133">Transmembrane helix</keyword>
<accession>A0A0D1BR72</accession>
<feature type="transmembrane region" description="Helical" evidence="9">
    <location>
        <begin position="275"/>
        <end position="296"/>
    </location>
</feature>
<dbReference type="OrthoDB" id="9783920at2"/>
<keyword evidence="8 9" id="KW-0472">Membrane</keyword>
<feature type="transmembrane region" description="Helical" evidence="9">
    <location>
        <begin position="147"/>
        <end position="168"/>
    </location>
</feature>
<feature type="transmembrane region" description="Helical" evidence="9">
    <location>
        <begin position="368"/>
        <end position="393"/>
    </location>
</feature>
<dbReference type="NCBIfam" id="TIGR00796">
    <property type="entry name" value="livcs"/>
    <property type="match status" value="1"/>
</dbReference>
<dbReference type="GO" id="GO:0015818">
    <property type="term" value="P:isoleucine transport"/>
    <property type="evidence" value="ECO:0007669"/>
    <property type="project" value="TreeGrafter"/>
</dbReference>